<dbReference type="Proteomes" id="UP000053780">
    <property type="component" value="Unassembled WGS sequence"/>
</dbReference>
<evidence type="ECO:0000313" key="1">
    <source>
        <dbReference type="EMBL" id="EQB62306.1"/>
    </source>
</evidence>
<organism evidence="1 2">
    <name type="scientific">Vairimorpha apis BRL 01</name>
    <dbReference type="NCBI Taxonomy" id="1037528"/>
    <lineage>
        <taxon>Eukaryota</taxon>
        <taxon>Fungi</taxon>
        <taxon>Fungi incertae sedis</taxon>
        <taxon>Microsporidia</taxon>
        <taxon>Nosematidae</taxon>
        <taxon>Vairimorpha</taxon>
    </lineage>
</organism>
<proteinExistence type="predicted"/>
<reference evidence="1 2" key="1">
    <citation type="journal article" date="2013" name="BMC Genomics">
        <title>Genome sequencing and comparative genomics of honey bee microsporidia, Nosema apis reveal novel insights into host-parasite interactions.</title>
        <authorList>
            <person name="Chen Yp."/>
            <person name="Pettis J.S."/>
            <person name="Zhao Y."/>
            <person name="Liu X."/>
            <person name="Tallon L.J."/>
            <person name="Sadzewicz L.D."/>
            <person name="Li R."/>
            <person name="Zheng H."/>
            <person name="Huang S."/>
            <person name="Zhang X."/>
            <person name="Hamilton M.C."/>
            <person name="Pernal S.F."/>
            <person name="Melathopoulos A.P."/>
            <person name="Yan X."/>
            <person name="Evans J.D."/>
        </authorList>
    </citation>
    <scope>NUCLEOTIDE SEQUENCE [LARGE SCALE GENOMIC DNA]</scope>
    <source>
        <strain evidence="1 2">BRL 01</strain>
    </source>
</reference>
<keyword evidence="2" id="KW-1185">Reference proteome</keyword>
<name>T0MGS2_9MICR</name>
<protein>
    <submittedName>
        <fullName evidence="1">Uncharacterized protein</fullName>
    </submittedName>
</protein>
<evidence type="ECO:0000313" key="2">
    <source>
        <dbReference type="Proteomes" id="UP000053780"/>
    </source>
</evidence>
<dbReference type="AlphaFoldDB" id="T0MGS2"/>
<sequence length="89" mass="10670">MILEYLRVEILIVEKKTRYDLLANHCGSMNGYKIRIILYVMTWKEITTNFYKKYRSELNIDSRTQAYIQARANKLLRNNSQLYSNSDNI</sequence>
<dbReference type="EMBL" id="KE646901">
    <property type="protein sequence ID" value="EQB62306.1"/>
    <property type="molecule type" value="Genomic_DNA"/>
</dbReference>
<dbReference type="OrthoDB" id="2192644at2759"/>
<gene>
    <name evidence="1" type="ORF">NAPIS_ORF00112</name>
</gene>
<dbReference type="VEuPathDB" id="MicrosporidiaDB:NAPIS_ORF00112"/>
<dbReference type="HOGENOM" id="CLU_2455307_0_0_1"/>
<accession>T0MGS2</accession>